<protein>
    <submittedName>
        <fullName evidence="26">Uncharacterized protein</fullName>
    </submittedName>
</protein>
<dbReference type="Gene3D" id="3.30.420.10">
    <property type="entry name" value="Ribonuclease H-like superfamily/Ribonuclease H"/>
    <property type="match status" value="3"/>
</dbReference>
<dbReference type="InterPro" id="IPR008916">
    <property type="entry name" value="Retrov_capsid_C"/>
</dbReference>
<dbReference type="Pfam" id="PF02022">
    <property type="entry name" value="Integrase_Zn"/>
    <property type="match status" value="1"/>
</dbReference>
<dbReference type="InterPro" id="IPR001584">
    <property type="entry name" value="Integrase_cat-core"/>
</dbReference>
<dbReference type="Gene3D" id="4.10.60.10">
    <property type="entry name" value="Zinc finger, CCHC-type"/>
    <property type="match status" value="1"/>
</dbReference>
<evidence type="ECO:0000256" key="1">
    <source>
        <dbReference type="ARBA" id="ARBA00010879"/>
    </source>
</evidence>
<dbReference type="GO" id="GO:0003677">
    <property type="term" value="F:DNA binding"/>
    <property type="evidence" value="ECO:0007669"/>
    <property type="project" value="UniProtKB-KW"/>
</dbReference>
<keyword evidence="9" id="KW-0255">Endonuclease</keyword>
<feature type="region of interest" description="Disordered" evidence="20">
    <location>
        <begin position="1706"/>
        <end position="1727"/>
    </location>
</feature>
<dbReference type="SUPFAM" id="SSF50122">
    <property type="entry name" value="DNA-binding domain of retroviral integrase"/>
    <property type="match status" value="1"/>
</dbReference>
<dbReference type="InterPro" id="IPR017856">
    <property type="entry name" value="Integrase-like_N"/>
</dbReference>
<dbReference type="PANTHER" id="PTHR41694">
    <property type="entry name" value="ENDOGENOUS RETROVIRUS GROUP K MEMBER POL PROTEIN"/>
    <property type="match status" value="1"/>
</dbReference>
<feature type="DNA-binding region" description="Integrase-type" evidence="19">
    <location>
        <begin position="1402"/>
        <end position="1449"/>
    </location>
</feature>
<evidence type="ECO:0000259" key="24">
    <source>
        <dbReference type="PROSITE" id="PS50994"/>
    </source>
</evidence>
<evidence type="ECO:0000256" key="10">
    <source>
        <dbReference type="ARBA" id="ARBA00022771"/>
    </source>
</evidence>
<evidence type="ECO:0000256" key="9">
    <source>
        <dbReference type="ARBA" id="ARBA00022759"/>
    </source>
</evidence>
<evidence type="ECO:0000259" key="22">
    <source>
        <dbReference type="PROSITE" id="PS50878"/>
    </source>
</evidence>
<feature type="domain" description="RNase H type-1" evidence="23">
    <location>
        <begin position="1038"/>
        <end position="1175"/>
    </location>
</feature>
<keyword evidence="5" id="KW-0540">Nuclease</keyword>
<evidence type="ECO:0000256" key="2">
    <source>
        <dbReference type="ARBA" id="ARBA00022670"/>
    </source>
</evidence>
<evidence type="ECO:0000256" key="16">
    <source>
        <dbReference type="ARBA" id="ARBA00023125"/>
    </source>
</evidence>
<evidence type="ECO:0000259" key="21">
    <source>
        <dbReference type="PROSITE" id="PS50876"/>
    </source>
</evidence>
<evidence type="ECO:0000256" key="15">
    <source>
        <dbReference type="ARBA" id="ARBA00022918"/>
    </source>
</evidence>
<feature type="domain" description="Integrase-type" evidence="21">
    <location>
        <begin position="1180"/>
        <end position="1221"/>
    </location>
</feature>
<evidence type="ECO:0000256" key="17">
    <source>
        <dbReference type="ARBA" id="ARBA00023268"/>
    </source>
</evidence>
<dbReference type="PROSITE" id="PS50878">
    <property type="entry name" value="RT_POL"/>
    <property type="match status" value="2"/>
</dbReference>
<feature type="region of interest" description="Disordered" evidence="20">
    <location>
        <begin position="1743"/>
        <end position="1768"/>
    </location>
</feature>
<keyword evidence="3" id="KW-0808">Transferase</keyword>
<evidence type="ECO:0000256" key="7">
    <source>
        <dbReference type="ARBA" id="ARBA00022750"/>
    </source>
</evidence>
<keyword evidence="14" id="KW-0229">DNA integration</keyword>
<feature type="domain" description="Reverse transcriptase" evidence="22">
    <location>
        <begin position="683"/>
        <end position="880"/>
    </location>
</feature>
<dbReference type="Gene3D" id="1.10.1200.30">
    <property type="match status" value="1"/>
</dbReference>
<dbReference type="InterPro" id="IPR003036">
    <property type="entry name" value="Gag_P30"/>
</dbReference>
<reference evidence="26 27" key="1">
    <citation type="submission" date="2018-07" db="EMBL/GenBank/DDBJ databases">
        <title>A high quality draft genome assembly of the barn swallow (H. rustica rustica).</title>
        <authorList>
            <person name="Formenti G."/>
            <person name="Chiara M."/>
            <person name="Poveda L."/>
            <person name="Francoijs K.-J."/>
            <person name="Bonisoli-Alquati A."/>
            <person name="Canova L."/>
            <person name="Gianfranceschi L."/>
            <person name="Horner D.S."/>
            <person name="Saino N."/>
        </authorList>
    </citation>
    <scope>NUCLEOTIDE SEQUENCE [LARGE SCALE GENOMIC DNA]</scope>
    <source>
        <strain evidence="26">Chelidonia</strain>
        <tissue evidence="26">Blood</tissue>
    </source>
</reference>
<dbReference type="InterPro" id="IPR003308">
    <property type="entry name" value="Integrase_Zn-bd_dom_N"/>
</dbReference>
<keyword evidence="12" id="KW-0862">Zinc</keyword>
<dbReference type="SUPFAM" id="SSF47943">
    <property type="entry name" value="Retrovirus capsid protein, N-terminal core domain"/>
    <property type="match status" value="1"/>
</dbReference>
<evidence type="ECO:0000313" key="27">
    <source>
        <dbReference type="Proteomes" id="UP000269221"/>
    </source>
</evidence>
<dbReference type="GO" id="GO:0015074">
    <property type="term" value="P:DNA integration"/>
    <property type="evidence" value="ECO:0007669"/>
    <property type="project" value="UniProtKB-KW"/>
</dbReference>
<dbReference type="GO" id="GO:0004190">
    <property type="term" value="F:aspartic-type endopeptidase activity"/>
    <property type="evidence" value="ECO:0007669"/>
    <property type="project" value="UniProtKB-KW"/>
</dbReference>
<feature type="domain" description="Reverse transcriptase" evidence="22">
    <location>
        <begin position="104"/>
        <end position="293"/>
    </location>
</feature>
<dbReference type="InterPro" id="IPR043128">
    <property type="entry name" value="Rev_trsase/Diguanyl_cyclase"/>
</dbReference>
<dbReference type="InterPro" id="IPR012337">
    <property type="entry name" value="RNaseH-like_sf"/>
</dbReference>
<keyword evidence="15" id="KW-0695">RNA-directed DNA polymerase</keyword>
<dbReference type="Pfam" id="PF00075">
    <property type="entry name" value="RNase_H"/>
    <property type="match status" value="1"/>
</dbReference>
<keyword evidence="8" id="KW-0688">Ribosomal frameshifting</keyword>
<dbReference type="PROSITE" id="PS50879">
    <property type="entry name" value="RNASE_H_1"/>
    <property type="match status" value="1"/>
</dbReference>
<evidence type="ECO:0000256" key="6">
    <source>
        <dbReference type="ARBA" id="ARBA00022723"/>
    </source>
</evidence>
<keyword evidence="6" id="KW-0479">Metal-binding</keyword>
<dbReference type="GO" id="GO:0003964">
    <property type="term" value="F:RNA-directed DNA polymerase activity"/>
    <property type="evidence" value="ECO:0007669"/>
    <property type="project" value="UniProtKB-KW"/>
</dbReference>
<feature type="domain" description="Integrase-type" evidence="25">
    <location>
        <begin position="1402"/>
        <end position="1449"/>
    </location>
</feature>
<dbReference type="PROSITE" id="PS50876">
    <property type="entry name" value="ZF_INTEGRASE"/>
    <property type="match status" value="1"/>
</dbReference>
<dbReference type="Pfam" id="PF00078">
    <property type="entry name" value="RVT_1"/>
    <property type="match status" value="2"/>
</dbReference>
<keyword evidence="17" id="KW-0511">Multifunctional enzyme</keyword>
<gene>
    <name evidence="26" type="ORF">DUI87_02256</name>
</gene>
<proteinExistence type="inferred from homology"/>
<dbReference type="SUPFAM" id="SSF47353">
    <property type="entry name" value="Retrovirus capsid dimerization domain-like"/>
    <property type="match status" value="1"/>
</dbReference>
<evidence type="ECO:0000256" key="3">
    <source>
        <dbReference type="ARBA" id="ARBA00022679"/>
    </source>
</evidence>
<dbReference type="Gene3D" id="2.30.30.10">
    <property type="entry name" value="Integrase, C-terminal domain superfamily, retroviral"/>
    <property type="match status" value="1"/>
</dbReference>
<evidence type="ECO:0000256" key="8">
    <source>
        <dbReference type="ARBA" id="ARBA00022758"/>
    </source>
</evidence>
<name>A0A3M0L6T4_HIRRU</name>
<dbReference type="GO" id="GO:0004523">
    <property type="term" value="F:RNA-DNA hybrid ribonuclease activity"/>
    <property type="evidence" value="ECO:0007669"/>
    <property type="project" value="InterPro"/>
</dbReference>
<evidence type="ECO:0000256" key="19">
    <source>
        <dbReference type="PROSITE-ProRule" id="PRU00506"/>
    </source>
</evidence>
<keyword evidence="16" id="KW-0238">DNA-binding</keyword>
<feature type="region of interest" description="Disordered" evidence="20">
    <location>
        <begin position="629"/>
        <end position="669"/>
    </location>
</feature>
<sequence>MGIGNLLLVPEADYNLLGRDLIIEMGINIEVVNEEIKIKLCPLRVEDEKKINSEVWYTPDSVGRLNIPPFSVIIKDPETPIRVKQYPISPEGKNGLKPEIERLLSKGLLESCMSTFNTPILPIKKADGSYRLVDDLREINKRTVARFPVVANPYTLLSRLGPEKQYYSVIDLKDAFWACPLDEKSRDYFAFEWEDPVTHRRQQLRWTVLPQGFTESPNLFGQALEQILQEYQTGEGVTLIQYVDDLLIAGETEDKVRAESIRLLNFLSAKGLKVSKAKLQFVEEEVKYLGHYLRKGEKKIDPERVKGILSIPPPKSKKQIRQLLGLMGYCRQWIENYSTKVKFLYEKLSQGGLVKWDEKDDKHLKALRHDLVNAPVLSLPDLKRPFYLFVNTDSGTAYGVLTQEWAGKKKPVGYLSKLLDPVSRGWPTCLQALVACALLVEEANKITFNGELRVLSPHNIRGILQQKAEKWITDARLLKYEGILLDSPKLTLEVTALQNLAQFLYGRPSEDGLAHECLSTIEEQTKIRPDLDEEELEEGDRLFVDGSSRVINGKRVSGYAIVGGEGLAVIESGPLSGSWSAQACEPYAVLRALQLLKDKSAEIVDCTCRTRLKGIRCDTPPVKYRNWDSYVKRQQSRPQGPPEEYPCCREDGTPRGSRQPSRRERQRDHTGVVINTMNELRKQIEQRKRENEAHQNCKIKQLPSEPFVTFVERLTRAIKIQVKNEEAQEQVLEEMALTNANEHCKAAILSLPLEPVPTLDDMLQIPLHPDDAPRFIFSVPTLNQEASRKRYHWKFLPKGMKNPPSICHRYLSSLLSPVHAAAGEAIILHYMDDVLVCAPNDDLLSHMLDLTIESLVAAGFQLQEEKIQRMPPWKYLGLEIGKRTIVPQKLVVKNNIRTLADVQQLCESLNWWERVEKSKKDKDCRDPPLIIEWVFLSHHRSKRMTKPQELVAELIWKARTRIRELAGCDFECIHILIEINSGQITKAMLEHLIHENEALQFALDSYTGQISIHRPAHKLFREQIQFKLSLKSVQSRRPLKALNVFTDASGASHKSVITWKDPQTQQWEKDIVEVEGSPQVAELAAVVRAFEKFPEPFNLVTDSAYVAGVVSRAEQAVLSEVSNAALFNLLSKLVNLISHREQQFYVMHIRSHTDLPGFIAEGNRRADALAAPVEMAPLPNIFGQAKISHQLFHQNAPGLVHQFHLTREQARAVVSMCPSCQQHTLPTLSAGANPRGLNSCEVWQTDVTHIMSSGRQRYVHVSVDTFSGAVYASAHSGEKSSDAMKHLIQAFSFLGIPKSIKIDNGPMYTSKELRSFLQQWGVEHKTGIPYSPTGQAIVERTHQNLKRVLSQQHQSLTLETPQIQWSKALFTLNFLNCMFENLNPPIVRHFRENCQLQLKAKPPVMVKDPATRETEGPHDLITWGRGYACVSTPSGPKWVPVKVYLMSEVEIGGCLGHSDHKANEFKISVDRRKNTNKPAALDTRADFRLLRELVKIWERIAKGYRSDPIGVAKKMKFIVKQHSPDWADLQLLLDALTETEKQLVLKVAGDLAEDDCRTTQEDVKDVFPLQDPGSDPNDDEELGRLKRYQELIVKGLERAIPKTINWSALYAIKQGPSQTPSEFLDHLRDAMRRHTTLDPGSDEGTQQLINLFLGQSTGDIRRKLQKIRGPNSRNLETLLDEAWRVFSNREEGYKQGMKKLAAVVKEGEKGKHGQGPPKQGPPRLGKDQCAFCKKFGHWKKQCPELRKGNEHRKGDQKKEKVVAHVKED</sequence>
<evidence type="ECO:0000256" key="20">
    <source>
        <dbReference type="SAM" id="MobiDB-lite"/>
    </source>
</evidence>
<accession>A0A3M0L6T4</accession>
<dbReference type="Gene3D" id="3.30.70.270">
    <property type="match status" value="4"/>
</dbReference>
<keyword evidence="7" id="KW-0064">Aspartyl protease</keyword>
<keyword evidence="10 18" id="KW-0863">Zinc-finger</keyword>
<dbReference type="GO" id="GO:0075523">
    <property type="term" value="P:viral translational frameshifting"/>
    <property type="evidence" value="ECO:0007669"/>
    <property type="project" value="UniProtKB-KW"/>
</dbReference>
<evidence type="ECO:0000256" key="5">
    <source>
        <dbReference type="ARBA" id="ARBA00022722"/>
    </source>
</evidence>
<evidence type="ECO:0000256" key="4">
    <source>
        <dbReference type="ARBA" id="ARBA00022695"/>
    </source>
</evidence>
<dbReference type="Pfam" id="PF00552">
    <property type="entry name" value="IN_DBD_C"/>
    <property type="match status" value="1"/>
</dbReference>
<keyword evidence="11" id="KW-0378">Hydrolase</keyword>
<dbReference type="SUPFAM" id="SSF53098">
    <property type="entry name" value="Ribonuclease H-like"/>
    <property type="match status" value="2"/>
</dbReference>
<dbReference type="GO" id="GO:0008270">
    <property type="term" value="F:zinc ion binding"/>
    <property type="evidence" value="ECO:0007669"/>
    <property type="project" value="UniProtKB-KW"/>
</dbReference>
<dbReference type="OrthoDB" id="9048509at2759"/>
<dbReference type="SMART" id="SM00343">
    <property type="entry name" value="ZnF_C2HC"/>
    <property type="match status" value="1"/>
</dbReference>
<evidence type="ECO:0000259" key="25">
    <source>
        <dbReference type="PROSITE" id="PS51027"/>
    </source>
</evidence>
<comment type="caution">
    <text evidence="26">The sequence shown here is derived from an EMBL/GenBank/DDBJ whole genome shotgun (WGS) entry which is preliminary data.</text>
</comment>
<dbReference type="PROSITE" id="PS51027">
    <property type="entry name" value="INTEGRASE_DBD"/>
    <property type="match status" value="1"/>
</dbReference>
<keyword evidence="2" id="KW-0645">Protease</keyword>
<evidence type="ECO:0000256" key="11">
    <source>
        <dbReference type="ARBA" id="ARBA00022801"/>
    </source>
</evidence>
<dbReference type="STRING" id="333673.A0A3M0L6T4"/>
<dbReference type="PANTHER" id="PTHR41694:SF4">
    <property type="entry name" value="ENDOGENOUS RETROVIRUS GROUP K MEMBER 10 POL PROTEIN-RELATED"/>
    <property type="match status" value="1"/>
</dbReference>
<dbReference type="InterPro" id="IPR001878">
    <property type="entry name" value="Znf_CCHC"/>
</dbReference>
<evidence type="ECO:0000256" key="14">
    <source>
        <dbReference type="ARBA" id="ARBA00022908"/>
    </source>
</evidence>
<dbReference type="InterPro" id="IPR008919">
    <property type="entry name" value="Retrov_capsid_N"/>
</dbReference>
<dbReference type="GO" id="GO:0035613">
    <property type="term" value="F:RNA stem-loop binding"/>
    <property type="evidence" value="ECO:0007669"/>
    <property type="project" value="TreeGrafter"/>
</dbReference>
<dbReference type="InterPro" id="IPR041577">
    <property type="entry name" value="RT_RNaseH_2"/>
</dbReference>
<dbReference type="SUPFAM" id="SSF56672">
    <property type="entry name" value="DNA/RNA polymerases"/>
    <property type="match status" value="2"/>
</dbReference>
<evidence type="ECO:0000256" key="12">
    <source>
        <dbReference type="ARBA" id="ARBA00022833"/>
    </source>
</evidence>
<dbReference type="SUPFAM" id="SSF46919">
    <property type="entry name" value="N-terminal Zn binding domain of HIV integrase"/>
    <property type="match status" value="1"/>
</dbReference>
<dbReference type="Pfam" id="PF00665">
    <property type="entry name" value="rve"/>
    <property type="match status" value="1"/>
</dbReference>
<dbReference type="InterPro" id="IPR043502">
    <property type="entry name" value="DNA/RNA_pol_sf"/>
</dbReference>
<feature type="domain" description="Integrase catalytic" evidence="24">
    <location>
        <begin position="1230"/>
        <end position="1393"/>
    </location>
</feature>
<evidence type="ECO:0000256" key="18">
    <source>
        <dbReference type="PROSITE-ProRule" id="PRU00450"/>
    </source>
</evidence>
<evidence type="ECO:0000313" key="26">
    <source>
        <dbReference type="EMBL" id="RMC21392.1"/>
    </source>
</evidence>
<dbReference type="EMBL" id="QRBI01000093">
    <property type="protein sequence ID" value="RMC21392.1"/>
    <property type="molecule type" value="Genomic_DNA"/>
</dbReference>
<evidence type="ECO:0000259" key="23">
    <source>
        <dbReference type="PROSITE" id="PS50879"/>
    </source>
</evidence>
<dbReference type="Gene3D" id="3.10.20.370">
    <property type="match status" value="1"/>
</dbReference>
<keyword evidence="27" id="KW-1185">Reference proteome</keyword>
<dbReference type="PROSITE" id="PS50994">
    <property type="entry name" value="INTEGRASE"/>
    <property type="match status" value="1"/>
</dbReference>
<dbReference type="Proteomes" id="UP000269221">
    <property type="component" value="Unassembled WGS sequence"/>
</dbReference>
<dbReference type="Gene3D" id="1.10.375.10">
    <property type="entry name" value="Human Immunodeficiency Virus Type 1 Capsid Protein"/>
    <property type="match status" value="1"/>
</dbReference>
<dbReference type="InterPro" id="IPR000477">
    <property type="entry name" value="RT_dom"/>
</dbReference>
<comment type="similarity">
    <text evidence="1">Belongs to the beta type-B retroviral polymerase family. HERV class-II K(HML-2) pol subfamily.</text>
</comment>
<keyword evidence="4" id="KW-0548">Nucleotidyltransferase</keyword>
<dbReference type="Pfam" id="PF02093">
    <property type="entry name" value="Gag_p30"/>
    <property type="match status" value="1"/>
</dbReference>
<organism evidence="26 27">
    <name type="scientific">Hirundo rustica rustica</name>
    <dbReference type="NCBI Taxonomy" id="333673"/>
    <lineage>
        <taxon>Eukaryota</taxon>
        <taxon>Metazoa</taxon>
        <taxon>Chordata</taxon>
        <taxon>Craniata</taxon>
        <taxon>Vertebrata</taxon>
        <taxon>Euteleostomi</taxon>
        <taxon>Archelosauria</taxon>
        <taxon>Archosauria</taxon>
        <taxon>Dinosauria</taxon>
        <taxon>Saurischia</taxon>
        <taxon>Theropoda</taxon>
        <taxon>Coelurosauria</taxon>
        <taxon>Aves</taxon>
        <taxon>Neognathae</taxon>
        <taxon>Neoaves</taxon>
        <taxon>Telluraves</taxon>
        <taxon>Australaves</taxon>
        <taxon>Passeriformes</taxon>
        <taxon>Sylvioidea</taxon>
        <taxon>Hirundinidae</taxon>
        <taxon>Hirundo</taxon>
    </lineage>
</organism>
<dbReference type="Pfam" id="PF17919">
    <property type="entry name" value="RT_RNaseH_2"/>
    <property type="match status" value="1"/>
</dbReference>
<dbReference type="InterPro" id="IPR036875">
    <property type="entry name" value="Znf_CCHC_sf"/>
</dbReference>
<dbReference type="InterPro" id="IPR001037">
    <property type="entry name" value="Integrase_C_retrovir"/>
</dbReference>
<dbReference type="Gene3D" id="1.10.10.200">
    <property type="match status" value="1"/>
</dbReference>
<evidence type="ECO:0000256" key="13">
    <source>
        <dbReference type="ARBA" id="ARBA00022842"/>
    </source>
</evidence>
<keyword evidence="13" id="KW-0460">Magnesium</keyword>
<dbReference type="InterPro" id="IPR036862">
    <property type="entry name" value="Integrase_C_dom_sf_retrovir"/>
</dbReference>
<dbReference type="SUPFAM" id="SSF57756">
    <property type="entry name" value="Retrovirus zinc finger-like domains"/>
    <property type="match status" value="1"/>
</dbReference>
<dbReference type="InterPro" id="IPR036397">
    <property type="entry name" value="RNaseH_sf"/>
</dbReference>
<dbReference type="GO" id="GO:0006508">
    <property type="term" value="P:proteolysis"/>
    <property type="evidence" value="ECO:0007669"/>
    <property type="project" value="UniProtKB-KW"/>
</dbReference>
<dbReference type="InterPro" id="IPR002156">
    <property type="entry name" value="RNaseH_domain"/>
</dbReference>
<dbReference type="Gene3D" id="3.10.10.10">
    <property type="entry name" value="HIV Type 1 Reverse Transcriptase, subunit A, domain 1"/>
    <property type="match status" value="2"/>
</dbReference>
<dbReference type="GO" id="GO:0019068">
    <property type="term" value="P:virion assembly"/>
    <property type="evidence" value="ECO:0007669"/>
    <property type="project" value="InterPro"/>
</dbReference>